<organism evidence="2 3">
    <name type="scientific">Trichogramma kaykai</name>
    <dbReference type="NCBI Taxonomy" id="54128"/>
    <lineage>
        <taxon>Eukaryota</taxon>
        <taxon>Metazoa</taxon>
        <taxon>Ecdysozoa</taxon>
        <taxon>Arthropoda</taxon>
        <taxon>Hexapoda</taxon>
        <taxon>Insecta</taxon>
        <taxon>Pterygota</taxon>
        <taxon>Neoptera</taxon>
        <taxon>Endopterygota</taxon>
        <taxon>Hymenoptera</taxon>
        <taxon>Apocrita</taxon>
        <taxon>Proctotrupomorpha</taxon>
        <taxon>Chalcidoidea</taxon>
        <taxon>Trichogrammatidae</taxon>
        <taxon>Trichogramma</taxon>
    </lineage>
</organism>
<accession>A0ABD2W355</accession>
<feature type="compositionally biased region" description="Basic residues" evidence="1">
    <location>
        <begin position="75"/>
        <end position="87"/>
    </location>
</feature>
<dbReference type="EMBL" id="JBJJXI010000142">
    <property type="protein sequence ID" value="KAL3386940.1"/>
    <property type="molecule type" value="Genomic_DNA"/>
</dbReference>
<evidence type="ECO:0000313" key="2">
    <source>
        <dbReference type="EMBL" id="KAL3386940.1"/>
    </source>
</evidence>
<feature type="compositionally biased region" description="Polar residues" evidence="1">
    <location>
        <begin position="88"/>
        <end position="106"/>
    </location>
</feature>
<dbReference type="AlphaFoldDB" id="A0ABD2W355"/>
<sequence length="106" mass="12382">MDSKTIREVLRKSEVDKYLFGSDLDKEVKSLKETAALFDEKKETSKSTNTNQGNYKRPFEQRTHSNSQGNTYTKQRGRPRLYFKKSNSRFQSRGYHNQGQGRTPRG</sequence>
<gene>
    <name evidence="2" type="ORF">TKK_017711</name>
</gene>
<evidence type="ECO:0000256" key="1">
    <source>
        <dbReference type="SAM" id="MobiDB-lite"/>
    </source>
</evidence>
<reference evidence="2 3" key="1">
    <citation type="journal article" date="2024" name="bioRxiv">
        <title>A reference genome for Trichogramma kaykai: A tiny desert-dwelling parasitoid wasp with competing sex-ratio distorters.</title>
        <authorList>
            <person name="Culotta J."/>
            <person name="Lindsey A.R."/>
        </authorList>
    </citation>
    <scope>NUCLEOTIDE SEQUENCE [LARGE SCALE GENOMIC DNA]</scope>
    <source>
        <strain evidence="2 3">KSX58</strain>
    </source>
</reference>
<comment type="caution">
    <text evidence="2">The sequence shown here is derived from an EMBL/GenBank/DDBJ whole genome shotgun (WGS) entry which is preliminary data.</text>
</comment>
<protein>
    <submittedName>
        <fullName evidence="2">Uncharacterized protein</fullName>
    </submittedName>
</protein>
<name>A0ABD2W355_9HYME</name>
<dbReference type="Proteomes" id="UP001627154">
    <property type="component" value="Unassembled WGS sequence"/>
</dbReference>
<evidence type="ECO:0000313" key="3">
    <source>
        <dbReference type="Proteomes" id="UP001627154"/>
    </source>
</evidence>
<proteinExistence type="predicted"/>
<feature type="region of interest" description="Disordered" evidence="1">
    <location>
        <begin position="37"/>
        <end position="106"/>
    </location>
</feature>
<feature type="compositionally biased region" description="Polar residues" evidence="1">
    <location>
        <begin position="64"/>
        <end position="74"/>
    </location>
</feature>
<keyword evidence="3" id="KW-1185">Reference proteome</keyword>